<evidence type="ECO:0000313" key="2">
    <source>
        <dbReference type="EMBL" id="MDI4643935.1"/>
    </source>
</evidence>
<gene>
    <name evidence="2" type="ORF">KB449_03145</name>
</gene>
<dbReference type="InterPro" id="IPR029044">
    <property type="entry name" value="Nucleotide-diphossugar_trans"/>
</dbReference>
<comment type="caution">
    <text evidence="2">The sequence shown here is derived from an EMBL/GenBank/DDBJ whole genome shotgun (WGS) entry which is preliminary data.</text>
</comment>
<name>A0ABT6TAT4_9BACL</name>
<dbReference type="InterPro" id="IPR011990">
    <property type="entry name" value="TPR-like_helical_dom_sf"/>
</dbReference>
<dbReference type="Pfam" id="PF00535">
    <property type="entry name" value="Glycos_transf_2"/>
    <property type="match status" value="2"/>
</dbReference>
<accession>A0ABT6TAT4</accession>
<organism evidence="2 3">
    <name type="scientific">Cohnella hashimotonis</name>
    <dbReference type="NCBI Taxonomy" id="2826895"/>
    <lineage>
        <taxon>Bacteria</taxon>
        <taxon>Bacillati</taxon>
        <taxon>Bacillota</taxon>
        <taxon>Bacilli</taxon>
        <taxon>Bacillales</taxon>
        <taxon>Paenibacillaceae</taxon>
        <taxon>Cohnella</taxon>
    </lineage>
</organism>
<feature type="domain" description="Glycosyltransferase 2-like" evidence="1">
    <location>
        <begin position="13"/>
        <end position="114"/>
    </location>
</feature>
<keyword evidence="2" id="KW-0328">Glycosyltransferase</keyword>
<proteinExistence type="predicted"/>
<dbReference type="PANTHER" id="PTHR43630:SF2">
    <property type="entry name" value="GLYCOSYLTRANSFERASE"/>
    <property type="match status" value="1"/>
</dbReference>
<dbReference type="SUPFAM" id="SSF48452">
    <property type="entry name" value="TPR-like"/>
    <property type="match status" value="1"/>
</dbReference>
<sequence>MKTSIVILAQHPSLFEDCLAAIHKHTPEACELIVVNDGASFEIFSLIERYSDTPIKTIATTERRGVAAGYNLGASAASGERIVLIRDSVTVGPNWFSVLSACLNAHPDAMMAGPLSSGISGQQNARIAAEILNKLTPEARTEALAANGKSQSVSRLLHLLLLVRKDLFDELGGFDERFALESYEDDDLCYRALLAGYRLFIANNCYVRYTPPPTLFPEDPDWFARQLGHNRQAGIEKWGSDLTELLYQWKRSVKVSLCMIVKNEEETLERCLSSVADLVDEIVIVDTGSTDRTKNIAGKFDARIFDFQWVNDFSKARNYAFSQATQEYLLWLDADDILLPADREKFKTLVSALPVHVDVVSMHYHLSRDEYGNVTSSLRRNRLLRRSMGYRWVGAVHEYVEVHGSTLNRDIAVTHDRVHTNSSRNLHIYEGKMAAGETFSPRDTYYFANELYEHGQWERAAEQYEKLLAFEHVWIEDRIGACGKASECYHQLGRNHEAKLKALQSFAYALPRAENCCRLGMFHLSENAYREAAWWYRLASELEMPTDSSALLQHACWTWLPHIQLCVCHDRMGEYALAYEENELAAQYIPNDSRIGANRSYLKSRLEQTK</sequence>
<dbReference type="CDD" id="cd02511">
    <property type="entry name" value="Beta4Glucosyltransferase"/>
    <property type="match status" value="1"/>
</dbReference>
<keyword evidence="3" id="KW-1185">Reference proteome</keyword>
<dbReference type="Proteomes" id="UP001161691">
    <property type="component" value="Unassembled WGS sequence"/>
</dbReference>
<dbReference type="Gene3D" id="3.90.550.10">
    <property type="entry name" value="Spore Coat Polysaccharide Biosynthesis Protein SpsA, Chain A"/>
    <property type="match status" value="2"/>
</dbReference>
<dbReference type="EMBL" id="JAGRPV010000001">
    <property type="protein sequence ID" value="MDI4643935.1"/>
    <property type="molecule type" value="Genomic_DNA"/>
</dbReference>
<dbReference type="InterPro" id="IPR001173">
    <property type="entry name" value="Glyco_trans_2-like"/>
</dbReference>
<dbReference type="EC" id="2.4.-.-" evidence="2"/>
<protein>
    <submittedName>
        <fullName evidence="2">Glycosyltransferase</fullName>
        <ecNumber evidence="2">2.4.-.-</ecNumber>
    </submittedName>
</protein>
<evidence type="ECO:0000259" key="1">
    <source>
        <dbReference type="Pfam" id="PF00535"/>
    </source>
</evidence>
<dbReference type="GO" id="GO:0016757">
    <property type="term" value="F:glycosyltransferase activity"/>
    <property type="evidence" value="ECO:0007669"/>
    <property type="project" value="UniProtKB-KW"/>
</dbReference>
<dbReference type="SUPFAM" id="SSF53448">
    <property type="entry name" value="Nucleotide-diphospho-sugar transferases"/>
    <property type="match status" value="2"/>
</dbReference>
<reference evidence="2" key="1">
    <citation type="submission" date="2023-04" db="EMBL/GenBank/DDBJ databases">
        <title>Comparative genomic analysis of Cohnella hashimotonis sp. nov., isolated from the International Space Station.</title>
        <authorList>
            <person name="Venkateswaran K."/>
            <person name="Simpson A."/>
        </authorList>
    </citation>
    <scope>NUCLEOTIDE SEQUENCE</scope>
    <source>
        <strain evidence="2">F6_2S_P_1</strain>
    </source>
</reference>
<dbReference type="PANTHER" id="PTHR43630">
    <property type="entry name" value="POLY-BETA-1,6-N-ACETYL-D-GLUCOSAMINE SYNTHASE"/>
    <property type="match status" value="1"/>
</dbReference>
<keyword evidence="2" id="KW-0808">Transferase</keyword>
<evidence type="ECO:0000313" key="3">
    <source>
        <dbReference type="Proteomes" id="UP001161691"/>
    </source>
</evidence>
<dbReference type="RefSeq" id="WP_282906970.1">
    <property type="nucleotide sequence ID" value="NZ_JAGRPV010000001.1"/>
</dbReference>
<dbReference type="Gene3D" id="1.25.40.10">
    <property type="entry name" value="Tetratricopeptide repeat domain"/>
    <property type="match status" value="1"/>
</dbReference>
<feature type="domain" description="Glycosyltransferase 2-like" evidence="1">
    <location>
        <begin position="256"/>
        <end position="376"/>
    </location>
</feature>